<keyword evidence="1" id="KW-1133">Transmembrane helix</keyword>
<evidence type="ECO:0000313" key="3">
    <source>
        <dbReference type="Proteomes" id="UP000216752"/>
    </source>
</evidence>
<keyword evidence="1" id="KW-0812">Transmembrane</keyword>
<dbReference type="Proteomes" id="UP000216752">
    <property type="component" value="Chromosome"/>
</dbReference>
<proteinExistence type="predicted"/>
<evidence type="ECO:0000256" key="1">
    <source>
        <dbReference type="SAM" id="Phobius"/>
    </source>
</evidence>
<evidence type="ECO:0008006" key="4">
    <source>
        <dbReference type="Google" id="ProtNLM"/>
    </source>
</evidence>
<reference evidence="2" key="1">
    <citation type="submission" date="2024-05" db="EMBL/GenBank/DDBJ databases">
        <title>Isolation and characterization of Sporomusa carbonis sp. nov., a carboxydotrophic hydrogenogen in the genus of Sporomusa isolated from a charcoal burning pile.</title>
        <authorList>
            <person name="Boeer T."/>
            <person name="Rosenbaum F."/>
            <person name="Eysell L."/>
            <person name="Mueller V."/>
            <person name="Daniel R."/>
            <person name="Poehlein A."/>
        </authorList>
    </citation>
    <scope>NUCLEOTIDE SEQUENCE [LARGE SCALE GENOMIC DNA]</scope>
    <source>
        <strain evidence="2">DSM 10669</strain>
    </source>
</reference>
<dbReference type="InterPro" id="IPR021737">
    <property type="entry name" value="Phage_phiKZ_Orf197"/>
</dbReference>
<dbReference type="Pfam" id="PF11750">
    <property type="entry name" value="DUF3307"/>
    <property type="match status" value="1"/>
</dbReference>
<gene>
    <name evidence="2" type="ORF">SPSIL_026700</name>
</gene>
<feature type="transmembrane region" description="Helical" evidence="1">
    <location>
        <begin position="41"/>
        <end position="58"/>
    </location>
</feature>
<dbReference type="EMBL" id="CP155573">
    <property type="protein sequence ID" value="XFO66520.1"/>
    <property type="molecule type" value="Genomic_DNA"/>
</dbReference>
<name>A0ABZ3ILE8_9FIRM</name>
<accession>A0ABZ3ILE8</accession>
<organism evidence="2 3">
    <name type="scientific">Sporomusa silvacetica DSM 10669</name>
    <dbReference type="NCBI Taxonomy" id="1123289"/>
    <lineage>
        <taxon>Bacteria</taxon>
        <taxon>Bacillati</taxon>
        <taxon>Bacillota</taxon>
        <taxon>Negativicutes</taxon>
        <taxon>Selenomonadales</taxon>
        <taxon>Sporomusaceae</taxon>
        <taxon>Sporomusa</taxon>
    </lineage>
</organism>
<sequence length="161" mass="18618">MDTKIILALLILSHVIADFVLQDNVIVEEKKTSFKGMFKHIGHYLLINLILLLPYFNFNNNLWWIIISLSLAHWAIDRLKVEYDKKINDKGFESFMVDQVCHCILIGAYYPFIKDIQLNQFAQAVGSLVLSNYPIFLNVTKQNSFNVIIILTGYIFNFKGA</sequence>
<keyword evidence="3" id="KW-1185">Reference proteome</keyword>
<evidence type="ECO:0000313" key="2">
    <source>
        <dbReference type="EMBL" id="XFO66520.1"/>
    </source>
</evidence>
<keyword evidence="1" id="KW-0472">Membrane</keyword>
<protein>
    <recommendedName>
        <fullName evidence="4">DUF3307 domain-containing protein</fullName>
    </recommendedName>
</protein>
<dbReference type="RefSeq" id="WP_094606229.1">
    <property type="nucleotide sequence ID" value="NZ_CP155573.1"/>
</dbReference>